<dbReference type="GO" id="GO:0005975">
    <property type="term" value="P:carbohydrate metabolic process"/>
    <property type="evidence" value="ECO:0007669"/>
    <property type="project" value="InterPro"/>
</dbReference>
<dbReference type="CDD" id="cd21177">
    <property type="entry name" value="LPMO_AA10"/>
    <property type="match status" value="1"/>
</dbReference>
<evidence type="ECO:0000256" key="1">
    <source>
        <dbReference type="ARBA" id="ARBA00022729"/>
    </source>
</evidence>
<dbReference type="OrthoDB" id="2702399at2"/>
<keyword evidence="2" id="KW-0378">Hydrolase</keyword>
<dbReference type="GO" id="GO:0005576">
    <property type="term" value="C:extracellular region"/>
    <property type="evidence" value="ECO:0007669"/>
    <property type="project" value="InterPro"/>
</dbReference>
<dbReference type="InterPro" id="IPR004302">
    <property type="entry name" value="Cellulose/chitin-bd_N"/>
</dbReference>
<evidence type="ECO:0000259" key="3">
    <source>
        <dbReference type="SMART" id="SM00495"/>
    </source>
</evidence>
<evidence type="ECO:0000313" key="4">
    <source>
        <dbReference type="EMBL" id="PZG02998.1"/>
    </source>
</evidence>
<evidence type="ECO:0000313" key="5">
    <source>
        <dbReference type="Proteomes" id="UP000248749"/>
    </source>
</evidence>
<sequence length="244" mass="26418">MLTVLNVWAGVRPPRPRPRWKGAHVRKRSLLPLLTVGAVLGSLLVASPASAHGYVISPLSRQAQCAQTKASWCGQIMWEPQSAEGPKGLRNCHGSRADLAVLSDDSKPWRVHSVGTSLTLTWTFTAKHRTQDYEYYIGGTRVGHFPNDGTHTINLSRFAGRQKLLAIWNIGDTANAFYSCIDLQIGGGGTNPPPPPAGGTWAPNATYSVGSVVTYGGATYRCIQSHTSLPGWEPPNVPVLWQRA</sequence>
<accession>A0A2W2DTC6</accession>
<dbReference type="PANTHER" id="PTHR34823">
    <property type="entry name" value="GLCNAC-BINDING PROTEIN A"/>
    <property type="match status" value="1"/>
</dbReference>
<dbReference type="Gene3D" id="2.70.50.50">
    <property type="entry name" value="chitin-binding protein cbp21"/>
    <property type="match status" value="1"/>
</dbReference>
<dbReference type="Proteomes" id="UP000248749">
    <property type="component" value="Unassembled WGS sequence"/>
</dbReference>
<keyword evidence="1" id="KW-0732">Signal</keyword>
<dbReference type="PANTHER" id="PTHR34823:SF1">
    <property type="entry name" value="CHITIN-BINDING TYPE-4 DOMAIN-CONTAINING PROTEIN"/>
    <property type="match status" value="1"/>
</dbReference>
<keyword evidence="5" id="KW-1185">Reference proteome</keyword>
<dbReference type="Pfam" id="PF02839">
    <property type="entry name" value="CBM_5_12"/>
    <property type="match status" value="1"/>
</dbReference>
<dbReference type="EMBL" id="POUB01000001">
    <property type="protein sequence ID" value="PZG02998.1"/>
    <property type="molecule type" value="Genomic_DNA"/>
</dbReference>
<dbReference type="InterPro" id="IPR003610">
    <property type="entry name" value="CBM5/12"/>
</dbReference>
<feature type="domain" description="Chitin-binding type-3" evidence="3">
    <location>
        <begin position="198"/>
        <end position="244"/>
    </location>
</feature>
<protein>
    <submittedName>
        <fullName evidence="4">Cellulose-binding protein</fullName>
    </submittedName>
</protein>
<dbReference type="CDD" id="cd12214">
    <property type="entry name" value="ChiA1_BD"/>
    <property type="match status" value="1"/>
</dbReference>
<evidence type="ECO:0000256" key="2">
    <source>
        <dbReference type="ARBA" id="ARBA00022801"/>
    </source>
</evidence>
<comment type="caution">
    <text evidence="4">The sequence shown here is derived from an EMBL/GenBank/DDBJ whole genome shotgun (WGS) entry which is preliminary data.</text>
</comment>
<reference evidence="4 5" key="1">
    <citation type="submission" date="2018-01" db="EMBL/GenBank/DDBJ databases">
        <title>Draft genome sequence of Salinispora sp. 13K206.</title>
        <authorList>
            <person name="Sahin N."/>
            <person name="Saygin H."/>
            <person name="Ay H."/>
        </authorList>
    </citation>
    <scope>NUCLEOTIDE SEQUENCE [LARGE SCALE GENOMIC DNA]</scope>
    <source>
        <strain evidence="4 5">13K206</strain>
    </source>
</reference>
<dbReference type="SUPFAM" id="SSF51055">
    <property type="entry name" value="Carbohydrate binding domain"/>
    <property type="match status" value="1"/>
</dbReference>
<dbReference type="GO" id="GO:0004553">
    <property type="term" value="F:hydrolase activity, hydrolyzing O-glycosyl compounds"/>
    <property type="evidence" value="ECO:0007669"/>
    <property type="project" value="InterPro"/>
</dbReference>
<dbReference type="InterPro" id="IPR051024">
    <property type="entry name" value="GlcNAc_Chitin_IntDeg"/>
</dbReference>
<dbReference type="Gene3D" id="2.10.10.20">
    <property type="entry name" value="Carbohydrate-binding module superfamily 5/12"/>
    <property type="match status" value="1"/>
</dbReference>
<organism evidence="4 5">
    <name type="scientific">Micromonospora deserti</name>
    <dbReference type="NCBI Taxonomy" id="2070366"/>
    <lineage>
        <taxon>Bacteria</taxon>
        <taxon>Bacillati</taxon>
        <taxon>Actinomycetota</taxon>
        <taxon>Actinomycetes</taxon>
        <taxon>Micromonosporales</taxon>
        <taxon>Micromonosporaceae</taxon>
        <taxon>Micromonospora</taxon>
    </lineage>
</organism>
<name>A0A2W2DTC6_9ACTN</name>
<dbReference type="GO" id="GO:0030246">
    <property type="term" value="F:carbohydrate binding"/>
    <property type="evidence" value="ECO:0007669"/>
    <property type="project" value="InterPro"/>
</dbReference>
<dbReference type="AlphaFoldDB" id="A0A2W2DTC6"/>
<proteinExistence type="predicted"/>
<dbReference type="SUPFAM" id="SSF81296">
    <property type="entry name" value="E set domains"/>
    <property type="match status" value="1"/>
</dbReference>
<dbReference type="InterPro" id="IPR036573">
    <property type="entry name" value="CBM_sf_5/12"/>
</dbReference>
<dbReference type="InterPro" id="IPR014756">
    <property type="entry name" value="Ig_E-set"/>
</dbReference>
<gene>
    <name evidence="4" type="ORF">C1I99_00025</name>
</gene>
<dbReference type="Pfam" id="PF03067">
    <property type="entry name" value="LPMO_10"/>
    <property type="match status" value="2"/>
</dbReference>
<dbReference type="SMART" id="SM00495">
    <property type="entry name" value="ChtBD3"/>
    <property type="match status" value="1"/>
</dbReference>